<dbReference type="AlphaFoldDB" id="A0A838CS99"/>
<reference evidence="1 2" key="1">
    <citation type="journal article" date="2004" name="Extremophiles">
        <title>Halobacillus locisalis sp. nov., a halophilic bacterium isolated from a marine solar saltern of the Yellow Sea in Korea.</title>
        <authorList>
            <person name="Yoon J.H."/>
            <person name="Kang K.H."/>
            <person name="Oh T.K."/>
            <person name="Park Y.H."/>
        </authorList>
    </citation>
    <scope>NUCLEOTIDE SEQUENCE [LARGE SCALE GENOMIC DNA]</scope>
    <source>
        <strain evidence="1 2">KCTC 3788</strain>
    </source>
</reference>
<accession>A0A838CS99</accession>
<comment type="caution">
    <text evidence="1">The sequence shown here is derived from an EMBL/GenBank/DDBJ whole genome shotgun (WGS) entry which is preliminary data.</text>
</comment>
<keyword evidence="2" id="KW-1185">Reference proteome</keyword>
<sequence>MDHHLKEILKPFLSPNAHVLDYSLQERKESGKGEICEVLVAYEWRGDHYVVVLNHDQSDWRVIGTIDGTGNSFSYFHQPSENVLKIGWEEAGAIHYEKKGRGYEICNIVRDDCTYQPFDNQSGIDFSALTYVCSETKRDPRLEAAIEKEFDVKLSEVNIRYFYNKIDLNDDGIEEVFVYLVGPFVCGTGGCSAVLFGQKEGEYLPLSRFSLVRNPVIVTNTVTNGYRDLIMYVAGGGIESFFARLSYDGSTYPLNPSVQPKVEAGTKVEGVAIVADDLAENPGIGR</sequence>
<evidence type="ECO:0000313" key="1">
    <source>
        <dbReference type="EMBL" id="MBA2174900.1"/>
    </source>
</evidence>
<dbReference type="Proteomes" id="UP000571017">
    <property type="component" value="Unassembled WGS sequence"/>
</dbReference>
<organism evidence="1 2">
    <name type="scientific">Halobacillus locisalis</name>
    <dbReference type="NCBI Taxonomy" id="220753"/>
    <lineage>
        <taxon>Bacteria</taxon>
        <taxon>Bacillati</taxon>
        <taxon>Bacillota</taxon>
        <taxon>Bacilli</taxon>
        <taxon>Bacillales</taxon>
        <taxon>Bacillaceae</taxon>
        <taxon>Halobacillus</taxon>
    </lineage>
</organism>
<evidence type="ECO:0000313" key="2">
    <source>
        <dbReference type="Proteomes" id="UP000571017"/>
    </source>
</evidence>
<protein>
    <submittedName>
        <fullName evidence="1">Uncharacterized protein</fullName>
    </submittedName>
</protein>
<dbReference type="RefSeq" id="WP_181471955.1">
    <property type="nucleotide sequence ID" value="NZ_JACEFG010000002.1"/>
</dbReference>
<dbReference type="EMBL" id="JACEFG010000002">
    <property type="protein sequence ID" value="MBA2174900.1"/>
    <property type="molecule type" value="Genomic_DNA"/>
</dbReference>
<gene>
    <name evidence="1" type="ORF">H0266_08345</name>
</gene>
<name>A0A838CS99_9BACI</name>
<proteinExistence type="predicted"/>